<keyword evidence="2" id="KW-0677">Repeat</keyword>
<dbReference type="InterPro" id="IPR029069">
    <property type="entry name" value="HotDog_dom_sf"/>
</dbReference>
<dbReference type="PANTHER" id="PTHR12655:SF0">
    <property type="entry name" value="ACYL-COENZYME A THIOESTERASE 9, MITOCHONDRIAL"/>
    <property type="match status" value="1"/>
</dbReference>
<dbReference type="PANTHER" id="PTHR12655">
    <property type="entry name" value="ACYL-COA THIOESTERASE"/>
    <property type="match status" value="1"/>
</dbReference>
<reference evidence="7 8" key="1">
    <citation type="journal article" date="2020" name="Genome Biol. Evol.">
        <title>Comparative genomics of Sclerotiniaceae.</title>
        <authorList>
            <person name="Valero Jimenez C.A."/>
            <person name="Steentjes M."/>
            <person name="Scholten O.E."/>
            <person name="Van Kan J.A.L."/>
        </authorList>
    </citation>
    <scope>NUCLEOTIDE SEQUENCE [LARGE SCALE GENOMIC DNA]</scope>
    <source>
        <strain evidence="7 8">B1</strain>
    </source>
</reference>
<evidence type="ECO:0000256" key="4">
    <source>
        <dbReference type="ARBA" id="ARBA00022946"/>
    </source>
</evidence>
<comment type="similarity">
    <text evidence="1">Belongs to the acyl coenzyme A hydrolase family.</text>
</comment>
<gene>
    <name evidence="7" type="ORF">EAE98_007983</name>
</gene>
<evidence type="ECO:0000259" key="6">
    <source>
        <dbReference type="PROSITE" id="PS51770"/>
    </source>
</evidence>
<dbReference type="PROSITE" id="PS51770">
    <property type="entry name" value="HOTDOG_ACOT"/>
    <property type="match status" value="2"/>
</dbReference>
<evidence type="ECO:0000313" key="7">
    <source>
        <dbReference type="EMBL" id="KAF7922457.1"/>
    </source>
</evidence>
<dbReference type="InterPro" id="IPR033120">
    <property type="entry name" value="HOTDOG_ACOT"/>
</dbReference>
<keyword evidence="3" id="KW-0378">Hydrolase</keyword>
<dbReference type="RefSeq" id="XP_038807900.1">
    <property type="nucleotide sequence ID" value="XM_038955606.1"/>
</dbReference>
<feature type="domain" description="HotDog ACOT-type" evidence="6">
    <location>
        <begin position="119"/>
        <end position="240"/>
    </location>
</feature>
<feature type="region of interest" description="Disordered" evidence="5">
    <location>
        <begin position="403"/>
        <end position="430"/>
    </location>
</feature>
<dbReference type="GeneID" id="62234756"/>
<keyword evidence="4" id="KW-0809">Transit peptide</keyword>
<feature type="domain" description="HotDog ACOT-type" evidence="6">
    <location>
        <begin position="319"/>
        <end position="463"/>
    </location>
</feature>
<keyword evidence="8" id="KW-1185">Reference proteome</keyword>
<name>A0ABQ7IFB4_9HELO</name>
<dbReference type="EMBL" id="RCSX01000020">
    <property type="protein sequence ID" value="KAF7922457.1"/>
    <property type="molecule type" value="Genomic_DNA"/>
</dbReference>
<dbReference type="CDD" id="cd03442">
    <property type="entry name" value="BFIT_BACH"/>
    <property type="match status" value="2"/>
</dbReference>
<protein>
    <recommendedName>
        <fullName evidence="6">HotDog ACOT-type domain-containing protein</fullName>
    </recommendedName>
</protein>
<dbReference type="SUPFAM" id="SSF54637">
    <property type="entry name" value="Thioesterase/thiol ester dehydrase-isomerase"/>
    <property type="match status" value="2"/>
</dbReference>
<accession>A0ABQ7IFB4</accession>
<evidence type="ECO:0000256" key="3">
    <source>
        <dbReference type="ARBA" id="ARBA00022801"/>
    </source>
</evidence>
<dbReference type="Proteomes" id="UP000783213">
    <property type="component" value="Unassembled WGS sequence"/>
</dbReference>
<evidence type="ECO:0000256" key="2">
    <source>
        <dbReference type="ARBA" id="ARBA00022737"/>
    </source>
</evidence>
<evidence type="ECO:0000256" key="5">
    <source>
        <dbReference type="SAM" id="MobiDB-lite"/>
    </source>
</evidence>
<evidence type="ECO:0000256" key="1">
    <source>
        <dbReference type="ARBA" id="ARBA00010458"/>
    </source>
</evidence>
<proteinExistence type="inferred from homology"/>
<evidence type="ECO:0000313" key="8">
    <source>
        <dbReference type="Proteomes" id="UP000783213"/>
    </source>
</evidence>
<organism evidence="7 8">
    <name type="scientific">Botrytis deweyae</name>
    <dbReference type="NCBI Taxonomy" id="2478750"/>
    <lineage>
        <taxon>Eukaryota</taxon>
        <taxon>Fungi</taxon>
        <taxon>Dikarya</taxon>
        <taxon>Ascomycota</taxon>
        <taxon>Pezizomycotina</taxon>
        <taxon>Leotiomycetes</taxon>
        <taxon>Helotiales</taxon>
        <taxon>Sclerotiniaceae</taxon>
        <taxon>Botrytis</taxon>
    </lineage>
</organism>
<sequence length="516" mass="57147">MPSTSISTSTRLIGTRCKLPMAIPIPIAMRSLGRGGNGVSGSGGWVSGGWMRSGAVRGFSMGKRCETDGVYRELTAMRTRVPFIEAWRREEGRREMGERKGEEGVGKGKEEVKGVFHRVILPLASDPWLLDNYITASGHIRLGAIFMDLDALAGVISYKHTGDRVMTVTAAVDRITLSRPLLEICDLELSGQVTFATGRSSMEVSLQVCKVPSAGQENQPRRKEDVFMECAFTMVSLDPVTKKAVRIAGVRPEGEVEEGWFERGRKSYEKKKRELGRGLRSKEPDDEESDLIHRLWLKTLDYHDPNTPSLLPKTCTRMSNSTIQSVQIMQPQYRNRHNFMIFGGFLLKSTFELAFTCASAISHSRPIFLGLDPSTFENPVPVGSVLYVSATLVYGDRPLVRGEGDAETETEREMERNDGEGGKAKGKKTRVQIRVDTKVKNVEHGETKPTGQFNYTFEVEGEVQVLPESYREFMVYLDARRRSRGRVEERGIVEGGKAGEGIDGLGAGGDGGLKVL</sequence>
<comment type="caution">
    <text evidence="7">The sequence shown here is derived from an EMBL/GenBank/DDBJ whole genome shotgun (WGS) entry which is preliminary data.</text>
</comment>
<feature type="compositionally biased region" description="Basic and acidic residues" evidence="5">
    <location>
        <begin position="403"/>
        <end position="423"/>
    </location>
</feature>
<dbReference type="Gene3D" id="3.10.129.10">
    <property type="entry name" value="Hotdog Thioesterase"/>
    <property type="match status" value="2"/>
</dbReference>